<evidence type="ECO:0000259" key="2">
    <source>
        <dbReference type="PROSITE" id="PS50217"/>
    </source>
</evidence>
<organism evidence="3 4">
    <name type="scientific">Rhizopus stolonifer</name>
    <name type="common">Rhizopus nigricans</name>
    <dbReference type="NCBI Taxonomy" id="4846"/>
    <lineage>
        <taxon>Eukaryota</taxon>
        <taxon>Fungi</taxon>
        <taxon>Fungi incertae sedis</taxon>
        <taxon>Mucoromycota</taxon>
        <taxon>Mucoromycotina</taxon>
        <taxon>Mucoromycetes</taxon>
        <taxon>Mucorales</taxon>
        <taxon>Mucorineae</taxon>
        <taxon>Rhizopodaceae</taxon>
        <taxon>Rhizopus</taxon>
    </lineage>
</organism>
<dbReference type="PANTHER" id="PTHR38116">
    <property type="entry name" value="CHROMOSOME 7, WHOLE GENOME SHOTGUN SEQUENCE"/>
    <property type="match status" value="1"/>
</dbReference>
<dbReference type="PROSITE" id="PS50217">
    <property type="entry name" value="BZIP"/>
    <property type="match status" value="1"/>
</dbReference>
<dbReference type="Gene3D" id="1.20.5.170">
    <property type="match status" value="1"/>
</dbReference>
<dbReference type="SMART" id="SM00338">
    <property type="entry name" value="BRLZ"/>
    <property type="match status" value="1"/>
</dbReference>
<name>A0A367KAM9_RHIST</name>
<sequence>MESYLANIDTYMQEQQQEEKKRSSTEQIPPSDILPESFENLFPELPLNPIIQHDFNTIYLTDPTHFPSIHYATPLPPPLSTLSPEVDRPARKKPGRKPNPDSPALRKAQNRAAQRAFRERKERHLRGLEATIRNLREERNAATRELESIKRQMEGYKTENWYLKGLVLTFQFLCCISRVHVPPHAPYLSEEALKEFAQTAPDAVEAYVSAYAKNNKDIKTTVLQRIYQEQEEEEETPLKEQPKPSPLETQDTPPNTNINSSMDAIQYIRSKLNIDPEQDASVEVLRPTILQLAIPHDPRIALIPVPHLRDRMILFRNLMDNDRCFSILLNGSVYHGGDPTLAANWELPDELFSEFWYLTINYDVSKTNKWRRLKGLPDLSVDVQQTSSEVVDRITRDMESMDEATKLKTIYDIVMRLPPEKRGYVDPPTLGMYPFLKIA</sequence>
<feature type="region of interest" description="Disordered" evidence="1">
    <location>
        <begin position="1"/>
        <end position="34"/>
    </location>
</feature>
<accession>A0A367KAM9</accession>
<dbReference type="PROSITE" id="PS00036">
    <property type="entry name" value="BZIP_BASIC"/>
    <property type="match status" value="1"/>
</dbReference>
<gene>
    <name evidence="3" type="ORF">CU098_007408</name>
</gene>
<feature type="region of interest" description="Disordered" evidence="1">
    <location>
        <begin position="76"/>
        <end position="120"/>
    </location>
</feature>
<feature type="domain" description="BZIP" evidence="2">
    <location>
        <begin position="106"/>
        <end position="159"/>
    </location>
</feature>
<evidence type="ECO:0000313" key="4">
    <source>
        <dbReference type="Proteomes" id="UP000253551"/>
    </source>
</evidence>
<keyword evidence="4" id="KW-1185">Reference proteome</keyword>
<dbReference type="PANTHER" id="PTHR38116:SF9">
    <property type="entry name" value="BZIP DOMAIN-CONTAINING PROTEIN"/>
    <property type="match status" value="1"/>
</dbReference>
<protein>
    <recommendedName>
        <fullName evidence="2">BZIP domain-containing protein</fullName>
    </recommendedName>
</protein>
<dbReference type="Pfam" id="PF11905">
    <property type="entry name" value="DUF3425"/>
    <property type="match status" value="1"/>
</dbReference>
<dbReference type="OrthoDB" id="2593073at2759"/>
<dbReference type="EMBL" id="PJQM01001965">
    <property type="protein sequence ID" value="RCH99282.1"/>
    <property type="molecule type" value="Genomic_DNA"/>
</dbReference>
<feature type="compositionally biased region" description="Polar residues" evidence="1">
    <location>
        <begin position="247"/>
        <end position="260"/>
    </location>
</feature>
<dbReference type="GO" id="GO:0003700">
    <property type="term" value="F:DNA-binding transcription factor activity"/>
    <property type="evidence" value="ECO:0007669"/>
    <property type="project" value="InterPro"/>
</dbReference>
<dbReference type="AlphaFoldDB" id="A0A367KAM9"/>
<dbReference type="Proteomes" id="UP000253551">
    <property type="component" value="Unassembled WGS sequence"/>
</dbReference>
<evidence type="ECO:0000313" key="3">
    <source>
        <dbReference type="EMBL" id="RCH99282.1"/>
    </source>
</evidence>
<feature type="region of interest" description="Disordered" evidence="1">
    <location>
        <begin position="229"/>
        <end position="260"/>
    </location>
</feature>
<dbReference type="SUPFAM" id="SSF57959">
    <property type="entry name" value="Leucine zipper domain"/>
    <property type="match status" value="1"/>
</dbReference>
<proteinExistence type="predicted"/>
<reference evidence="3 4" key="1">
    <citation type="journal article" date="2018" name="G3 (Bethesda)">
        <title>Phylogenetic and Phylogenomic Definition of Rhizopus Species.</title>
        <authorList>
            <person name="Gryganskyi A.P."/>
            <person name="Golan J."/>
            <person name="Dolatabadi S."/>
            <person name="Mondo S."/>
            <person name="Robb S."/>
            <person name="Idnurm A."/>
            <person name="Muszewska A."/>
            <person name="Steczkiewicz K."/>
            <person name="Masonjones S."/>
            <person name="Liao H.L."/>
            <person name="Gajdeczka M.T."/>
            <person name="Anike F."/>
            <person name="Vuek A."/>
            <person name="Anishchenko I.M."/>
            <person name="Voigt K."/>
            <person name="de Hoog G.S."/>
            <person name="Smith M.E."/>
            <person name="Heitman J."/>
            <person name="Vilgalys R."/>
            <person name="Stajich J.E."/>
        </authorList>
    </citation>
    <scope>NUCLEOTIDE SEQUENCE [LARGE SCALE GENOMIC DNA]</scope>
    <source>
        <strain evidence="3 4">LSU 92-RS-03</strain>
    </source>
</reference>
<dbReference type="InterPro" id="IPR021833">
    <property type="entry name" value="DUF3425"/>
</dbReference>
<evidence type="ECO:0000256" key="1">
    <source>
        <dbReference type="SAM" id="MobiDB-lite"/>
    </source>
</evidence>
<dbReference type="CDD" id="cd14688">
    <property type="entry name" value="bZIP_YAP"/>
    <property type="match status" value="1"/>
</dbReference>
<dbReference type="InterPro" id="IPR046347">
    <property type="entry name" value="bZIP_sf"/>
</dbReference>
<dbReference type="InterPro" id="IPR004827">
    <property type="entry name" value="bZIP"/>
</dbReference>
<dbReference type="STRING" id="4846.A0A367KAM9"/>
<comment type="caution">
    <text evidence="3">The sequence shown here is derived from an EMBL/GenBank/DDBJ whole genome shotgun (WGS) entry which is preliminary data.</text>
</comment>